<dbReference type="SUPFAM" id="SSF49313">
    <property type="entry name" value="Cadherin-like"/>
    <property type="match status" value="2"/>
</dbReference>
<dbReference type="PROSITE" id="PS51257">
    <property type="entry name" value="PROKAR_LIPOPROTEIN"/>
    <property type="match status" value="1"/>
</dbReference>
<keyword evidence="10" id="KW-0732">Signal</keyword>
<keyword evidence="13" id="KW-1185">Reference proteome</keyword>
<feature type="domain" description="Cadherin" evidence="11">
    <location>
        <begin position="147"/>
        <end position="236"/>
    </location>
</feature>
<feature type="transmembrane region" description="Helical" evidence="9">
    <location>
        <begin position="228"/>
        <end position="248"/>
    </location>
</feature>
<feature type="signal peptide" evidence="10">
    <location>
        <begin position="1"/>
        <end position="22"/>
    </location>
</feature>
<evidence type="ECO:0000256" key="5">
    <source>
        <dbReference type="ARBA" id="ARBA00022889"/>
    </source>
</evidence>
<dbReference type="PANTHER" id="PTHR24025">
    <property type="entry name" value="DESMOGLEIN FAMILY MEMBER"/>
    <property type="match status" value="1"/>
</dbReference>
<organism evidence="12 13">
    <name type="scientific">Mya arenaria</name>
    <name type="common">Soft-shell clam</name>
    <dbReference type="NCBI Taxonomy" id="6604"/>
    <lineage>
        <taxon>Eukaryota</taxon>
        <taxon>Metazoa</taxon>
        <taxon>Spiralia</taxon>
        <taxon>Lophotrochozoa</taxon>
        <taxon>Mollusca</taxon>
        <taxon>Bivalvia</taxon>
        <taxon>Autobranchia</taxon>
        <taxon>Heteroconchia</taxon>
        <taxon>Euheterodonta</taxon>
        <taxon>Imparidentia</taxon>
        <taxon>Neoheterodontei</taxon>
        <taxon>Myida</taxon>
        <taxon>Myoidea</taxon>
        <taxon>Myidae</taxon>
        <taxon>Mya</taxon>
    </lineage>
</organism>
<accession>A0ABY7EJW2</accession>
<keyword evidence="4 8" id="KW-0106">Calcium</keyword>
<evidence type="ECO:0000256" key="7">
    <source>
        <dbReference type="ARBA" id="ARBA00023136"/>
    </source>
</evidence>
<keyword evidence="5" id="KW-0130">Cell adhesion</keyword>
<evidence type="ECO:0000259" key="11">
    <source>
        <dbReference type="PROSITE" id="PS50268"/>
    </source>
</evidence>
<keyword evidence="6 9" id="KW-1133">Transmembrane helix</keyword>
<evidence type="ECO:0000256" key="3">
    <source>
        <dbReference type="ARBA" id="ARBA00022737"/>
    </source>
</evidence>
<dbReference type="Gene3D" id="2.60.40.60">
    <property type="entry name" value="Cadherins"/>
    <property type="match status" value="2"/>
</dbReference>
<evidence type="ECO:0000256" key="1">
    <source>
        <dbReference type="ARBA" id="ARBA00004370"/>
    </source>
</evidence>
<dbReference type="InterPro" id="IPR050971">
    <property type="entry name" value="Cadherin-domain_protein"/>
</dbReference>
<comment type="subcellular location">
    <subcellularLocation>
        <location evidence="1">Membrane</location>
    </subcellularLocation>
</comment>
<evidence type="ECO:0000256" key="4">
    <source>
        <dbReference type="ARBA" id="ARBA00022837"/>
    </source>
</evidence>
<proteinExistence type="predicted"/>
<feature type="domain" description="Cadherin" evidence="11">
    <location>
        <begin position="50"/>
        <end position="138"/>
    </location>
</feature>
<reference evidence="12" key="1">
    <citation type="submission" date="2022-11" db="EMBL/GenBank/DDBJ databases">
        <title>Centuries of genome instability and evolution in soft-shell clam transmissible cancer (bioRxiv).</title>
        <authorList>
            <person name="Hart S.F.M."/>
            <person name="Yonemitsu M.A."/>
            <person name="Giersch R.M."/>
            <person name="Beal B.F."/>
            <person name="Arriagada G."/>
            <person name="Davis B.W."/>
            <person name="Ostrander E.A."/>
            <person name="Goff S.P."/>
            <person name="Metzger M.J."/>
        </authorList>
    </citation>
    <scope>NUCLEOTIDE SEQUENCE</scope>
    <source>
        <strain evidence="12">MELC-2E11</strain>
        <tissue evidence="12">Siphon/mantle</tissue>
    </source>
</reference>
<feature type="chain" id="PRO_5047273398" evidence="10">
    <location>
        <begin position="23"/>
        <end position="249"/>
    </location>
</feature>
<evidence type="ECO:0000256" key="6">
    <source>
        <dbReference type="ARBA" id="ARBA00022989"/>
    </source>
</evidence>
<keyword evidence="7 9" id="KW-0472">Membrane</keyword>
<protein>
    <submittedName>
        <fullName evidence="12">STAN-like protein</fullName>
    </submittedName>
</protein>
<dbReference type="CDD" id="cd11304">
    <property type="entry name" value="Cadherin_repeat"/>
    <property type="match status" value="2"/>
</dbReference>
<dbReference type="InterPro" id="IPR015919">
    <property type="entry name" value="Cadherin-like_sf"/>
</dbReference>
<gene>
    <name evidence="12" type="ORF">MAR_035358</name>
</gene>
<evidence type="ECO:0000313" key="13">
    <source>
        <dbReference type="Proteomes" id="UP001164746"/>
    </source>
</evidence>
<evidence type="ECO:0000256" key="2">
    <source>
        <dbReference type="ARBA" id="ARBA00022692"/>
    </source>
</evidence>
<keyword evidence="2 9" id="KW-0812">Transmembrane</keyword>
<dbReference type="Proteomes" id="UP001164746">
    <property type="component" value="Chromosome 7"/>
</dbReference>
<evidence type="ECO:0000313" key="12">
    <source>
        <dbReference type="EMBL" id="WAR10282.1"/>
    </source>
</evidence>
<sequence length="249" mass="24616">MSKGTLGTSLIVALCLFQGCEAAVTAWTHPGTIATPDGSFTIASGDGKAEDTTAGTALFTATATVGGTASYELVDDAGGKGSIVAATGVVSLATGQTLDYETATTLVFKVKATDDGGGAVGTATITLPITDVNEAPTYANAQNEACAVDNSAADTVIGTYTATDQDSAGNTNTDFTYGTDGKIKVATSKTLDMSTTATYTLVLHATDDDGTALTGSSTVTVSVQAACGAGAIGAMFASVLLAAIVSYLI</sequence>
<evidence type="ECO:0000256" key="8">
    <source>
        <dbReference type="PROSITE-ProRule" id="PRU00043"/>
    </source>
</evidence>
<dbReference type="EMBL" id="CP111018">
    <property type="protein sequence ID" value="WAR10282.1"/>
    <property type="molecule type" value="Genomic_DNA"/>
</dbReference>
<evidence type="ECO:0000256" key="10">
    <source>
        <dbReference type="SAM" id="SignalP"/>
    </source>
</evidence>
<evidence type="ECO:0000256" key="9">
    <source>
        <dbReference type="SAM" id="Phobius"/>
    </source>
</evidence>
<keyword evidence="3" id="KW-0677">Repeat</keyword>
<dbReference type="InterPro" id="IPR002126">
    <property type="entry name" value="Cadherin-like_dom"/>
</dbReference>
<name>A0ABY7EJW2_MYAAR</name>
<dbReference type="PROSITE" id="PS50268">
    <property type="entry name" value="CADHERIN_2"/>
    <property type="match status" value="2"/>
</dbReference>
<dbReference type="PANTHER" id="PTHR24025:SF23">
    <property type="entry name" value="NEURAL-CADHERIN"/>
    <property type="match status" value="1"/>
</dbReference>
<dbReference type="SMART" id="SM00112">
    <property type="entry name" value="CA"/>
    <property type="match status" value="2"/>
</dbReference>